<dbReference type="InterPro" id="IPR018247">
    <property type="entry name" value="EF_Hand_1_Ca_BS"/>
</dbReference>
<dbReference type="RefSeq" id="WP_229782911.1">
    <property type="nucleotide sequence ID" value="NZ_AP028155.1"/>
</dbReference>
<comment type="caution">
    <text evidence="6">The sequence shown here is derived from an EMBL/GenBank/DDBJ whole genome shotgun (WGS) entry which is preliminary data.</text>
</comment>
<dbReference type="PROSITE" id="PS00018">
    <property type="entry name" value="EF_HAND_1"/>
    <property type="match status" value="1"/>
</dbReference>
<evidence type="ECO:0000313" key="6">
    <source>
        <dbReference type="EMBL" id="MBB4025125.1"/>
    </source>
</evidence>
<dbReference type="PROSITE" id="PS51257">
    <property type="entry name" value="PROKAR_LIPOPROTEIN"/>
    <property type="match status" value="1"/>
</dbReference>
<sequence>MKRYIYIAYALMLVLAACQDDKLGDHENSGNATLTLNFNSSDNTLSRAVSSDEDEQIISNAYVFVFNQDGSKVFGQFYNNIHQSKTYTTKVENIPAGNGKTIAVIANINTTIHDLNDTKLDAVTSKADLLALTSHMQGKYIERGIQFLMSGMKEGAELIANQNNTIDIPLTRTDAKVRFNVQTKEGVTFTPREWKIVAIPREVSVLPNTTQGQFEFENYFNSEWNNFEISTTNAITFAFYIPENKVNPKETIPAEGEYRDQYALREKQEKTPNADGSVTNGAYRYADQRATYVKLKGNVFYSIGGGQEISADVTYTIHLGGVNGVNDYNSLRNHFYTYTVTINSVEDIIVEVESTTGEEPSPGSEGDVVVAERIKRFDAHNEIFTTTFEQKNIDESLTWNVYTPFSNGAENENPKDYDWIYFNINTKSRNFYTETFVTYQGDNGVYTDAEFKDKKYQHPLDRYMNDINNGTQKMLNIKQLVSILKECKRRYLASQGNHLFDSGDKIIFTTYLKEYYYDVNPENTSETVENGLWKKFVNTQERVLNILSNLQYSQDQMSTKSIALYSIRQSSIQTMYNKNLTENFTAWGSEAIQDETLLPFETERTKTNRTYNDLNNGRKNSINMWIGNETMNWNTYIDPTTWEMQASYEAAKYKCLRLNRDMNGNGRIDKEEVQWYLASINQLSDLWIGENSFDSQSRLYKFSTWEENKQWYASSTVLDKDRQGLGTNLFPYTYRDIPQILWSSEGSTVGPLNGPGSITSTKVYYRCVRNLGLAKKASENDHPEDFVTYDAANRTITLTKLDPKSIRGFSTVEELPNHNERDVRGYNKPWNAFEINAKTYGNGLTWEMVNARSQPGGTNPVCPKGWRVPNQRELALMYSRMPRNATSWPLSDHFSRSSFSFNTAGGERVGFSVENEGSVYYLINHKDEDRGGVRCVRDIN</sequence>
<comment type="subcellular location">
    <subcellularLocation>
        <location evidence="1">Fimbrium</location>
    </subcellularLocation>
</comment>
<protein>
    <recommendedName>
        <fullName evidence="5">Major fimbrial subunit protein N-terminal domain-containing protein</fullName>
    </recommendedName>
</protein>
<reference evidence="6 7" key="1">
    <citation type="submission" date="2020-08" db="EMBL/GenBank/DDBJ databases">
        <title>Genomic Encyclopedia of Type Strains, Phase IV (KMG-IV): sequencing the most valuable type-strain genomes for metagenomic binning, comparative biology and taxonomic classification.</title>
        <authorList>
            <person name="Goeker M."/>
        </authorList>
    </citation>
    <scope>NUCLEOTIDE SEQUENCE [LARGE SCALE GENOMIC DNA]</scope>
    <source>
        <strain evidence="6 7">DSM 105721</strain>
    </source>
</reference>
<evidence type="ECO:0000256" key="2">
    <source>
        <dbReference type="ARBA" id="ARBA00006011"/>
    </source>
</evidence>
<evidence type="ECO:0000256" key="1">
    <source>
        <dbReference type="ARBA" id="ARBA00004561"/>
    </source>
</evidence>
<comment type="similarity">
    <text evidence="2">Belongs to the bacteroidetes fimbrillin superfamily. FimA/Mfa1 family.</text>
</comment>
<dbReference type="InterPro" id="IPR029141">
    <property type="entry name" value="FimA_N"/>
</dbReference>
<name>A0A7W6HUQ3_9BACT</name>
<evidence type="ECO:0000313" key="7">
    <source>
        <dbReference type="Proteomes" id="UP000546007"/>
    </source>
</evidence>
<keyword evidence="7" id="KW-1185">Reference proteome</keyword>
<feature type="domain" description="Major fimbrial subunit protein N-terminal" evidence="5">
    <location>
        <begin position="32"/>
        <end position="137"/>
    </location>
</feature>
<evidence type="ECO:0000256" key="3">
    <source>
        <dbReference type="ARBA" id="ARBA00022729"/>
    </source>
</evidence>
<accession>A0A7W6HUQ3</accession>
<dbReference type="GeneID" id="93099651"/>
<proteinExistence type="inferred from homology"/>
<keyword evidence="4" id="KW-0281">Fimbrium</keyword>
<dbReference type="Gene3D" id="2.60.40.2580">
    <property type="match status" value="1"/>
</dbReference>
<gene>
    <name evidence="6" type="ORF">GGR14_000897</name>
</gene>
<dbReference type="Proteomes" id="UP000546007">
    <property type="component" value="Unassembled WGS sequence"/>
</dbReference>
<dbReference type="EMBL" id="JACIES010000002">
    <property type="protein sequence ID" value="MBB4025125.1"/>
    <property type="molecule type" value="Genomic_DNA"/>
</dbReference>
<organism evidence="6 7">
    <name type="scientific">Butyricimonas faecihominis</name>
    <dbReference type="NCBI Taxonomy" id="1472416"/>
    <lineage>
        <taxon>Bacteria</taxon>
        <taxon>Pseudomonadati</taxon>
        <taxon>Bacteroidota</taxon>
        <taxon>Bacteroidia</taxon>
        <taxon>Bacteroidales</taxon>
        <taxon>Odoribacteraceae</taxon>
        <taxon>Butyricimonas</taxon>
    </lineage>
</organism>
<evidence type="ECO:0000259" key="5">
    <source>
        <dbReference type="Pfam" id="PF06321"/>
    </source>
</evidence>
<keyword evidence="3" id="KW-0732">Signal</keyword>
<dbReference type="AlphaFoldDB" id="A0A7W6HUQ3"/>
<dbReference type="Pfam" id="PF06321">
    <property type="entry name" value="P_gingi_FimA"/>
    <property type="match status" value="1"/>
</dbReference>
<evidence type="ECO:0000256" key="4">
    <source>
        <dbReference type="ARBA" id="ARBA00023263"/>
    </source>
</evidence>
<dbReference type="GO" id="GO:0009289">
    <property type="term" value="C:pilus"/>
    <property type="evidence" value="ECO:0007669"/>
    <property type="project" value="UniProtKB-SubCell"/>
</dbReference>